<proteinExistence type="predicted"/>
<feature type="compositionally biased region" description="Pro residues" evidence="1">
    <location>
        <begin position="65"/>
        <end position="74"/>
    </location>
</feature>
<feature type="chain" id="PRO_5016177398" description="DUF4124 domain-containing protein" evidence="2">
    <location>
        <begin position="28"/>
        <end position="266"/>
    </location>
</feature>
<name>A0A2U9T6I7_9GAMM</name>
<dbReference type="EMBL" id="CP029843">
    <property type="protein sequence ID" value="AWV06108.1"/>
    <property type="molecule type" value="Genomic_DNA"/>
</dbReference>
<feature type="domain" description="DUF4124" evidence="3">
    <location>
        <begin position="19"/>
        <end position="72"/>
    </location>
</feature>
<organism evidence="4 5">
    <name type="scientific">Marilutibacter maris</name>
    <dbReference type="NCBI Taxonomy" id="1605891"/>
    <lineage>
        <taxon>Bacteria</taxon>
        <taxon>Pseudomonadati</taxon>
        <taxon>Pseudomonadota</taxon>
        <taxon>Gammaproteobacteria</taxon>
        <taxon>Lysobacterales</taxon>
        <taxon>Lysobacteraceae</taxon>
        <taxon>Marilutibacter</taxon>
    </lineage>
</organism>
<dbReference type="Proteomes" id="UP000249447">
    <property type="component" value="Chromosome"/>
</dbReference>
<dbReference type="KEGG" id="lmb:C9I47_0383"/>
<evidence type="ECO:0000256" key="1">
    <source>
        <dbReference type="SAM" id="MobiDB-lite"/>
    </source>
</evidence>
<evidence type="ECO:0000256" key="2">
    <source>
        <dbReference type="SAM" id="SignalP"/>
    </source>
</evidence>
<accession>A0A2U9T6I7</accession>
<gene>
    <name evidence="4" type="ORF">C9I47_0383</name>
</gene>
<reference evidence="4 5" key="1">
    <citation type="submission" date="2018-05" db="EMBL/GenBank/DDBJ databases">
        <title>The complete genome of Lysobacter maris HZ9B, a marine bacterium antagonistic against terrestrial plant pathogens.</title>
        <authorList>
            <person name="Zhang X.-Q."/>
        </authorList>
    </citation>
    <scope>NUCLEOTIDE SEQUENCE [LARGE SCALE GENOMIC DNA]</scope>
    <source>
        <strain evidence="4 5">HZ9B</strain>
    </source>
</reference>
<feature type="compositionally biased region" description="Pro residues" evidence="1">
    <location>
        <begin position="82"/>
        <end position="97"/>
    </location>
</feature>
<evidence type="ECO:0000313" key="4">
    <source>
        <dbReference type="EMBL" id="AWV06108.1"/>
    </source>
</evidence>
<dbReference type="InterPro" id="IPR025392">
    <property type="entry name" value="DUF4124"/>
</dbReference>
<dbReference type="Pfam" id="PF13511">
    <property type="entry name" value="DUF4124"/>
    <property type="match status" value="1"/>
</dbReference>
<sequence>MNLIRAATPAVMAAWLAAALLAPAAHAQTVLYRCTDADGNLTIQNGTPCPPGTQERKQVVGELPSAPPQPPPRRSLPEPEWQLPPPESRPAPPPPAPAAAVEPALPAPGQPLLRPVPLTVESDDIGSIKDAPGFGLLDSGTPSAEREPVVDADADTAVEAPTPPPLQACRSWDNDLYYSEAEEPPTRCMPLRTTGIGGQAGFGAGSACEVVTDTCAAVPAEQLCEAWLRRLRDEQAKLVFARSDDPAATRVEIARIEGVLKDSGCH</sequence>
<feature type="signal peptide" evidence="2">
    <location>
        <begin position="1"/>
        <end position="27"/>
    </location>
</feature>
<protein>
    <recommendedName>
        <fullName evidence="3">DUF4124 domain-containing protein</fullName>
    </recommendedName>
</protein>
<dbReference type="AlphaFoldDB" id="A0A2U9T6I7"/>
<keyword evidence="5" id="KW-1185">Reference proteome</keyword>
<evidence type="ECO:0000313" key="5">
    <source>
        <dbReference type="Proteomes" id="UP000249447"/>
    </source>
</evidence>
<evidence type="ECO:0000259" key="3">
    <source>
        <dbReference type="Pfam" id="PF13511"/>
    </source>
</evidence>
<keyword evidence="2" id="KW-0732">Signal</keyword>
<feature type="region of interest" description="Disordered" evidence="1">
    <location>
        <begin position="45"/>
        <end position="117"/>
    </location>
</feature>